<name>A0AA35SRC8_GEOBA</name>
<reference evidence="1" key="1">
    <citation type="submission" date="2023-03" db="EMBL/GenBank/DDBJ databases">
        <authorList>
            <person name="Steffen K."/>
            <person name="Cardenas P."/>
        </authorList>
    </citation>
    <scope>NUCLEOTIDE SEQUENCE</scope>
</reference>
<dbReference type="Proteomes" id="UP001174909">
    <property type="component" value="Unassembled WGS sequence"/>
</dbReference>
<accession>A0AA35SRC8</accession>
<feature type="non-terminal residue" evidence="1">
    <location>
        <position position="227"/>
    </location>
</feature>
<evidence type="ECO:0000313" key="2">
    <source>
        <dbReference type="Proteomes" id="UP001174909"/>
    </source>
</evidence>
<comment type="caution">
    <text evidence="1">The sequence shown here is derived from an EMBL/GenBank/DDBJ whole genome shotgun (WGS) entry which is preliminary data.</text>
</comment>
<proteinExistence type="predicted"/>
<feature type="non-terminal residue" evidence="1">
    <location>
        <position position="1"/>
    </location>
</feature>
<protein>
    <submittedName>
        <fullName evidence="1">Uncharacterized protein</fullName>
    </submittedName>
</protein>
<evidence type="ECO:0000313" key="1">
    <source>
        <dbReference type="EMBL" id="CAI8034274.1"/>
    </source>
</evidence>
<dbReference type="EMBL" id="CASHTH010002722">
    <property type="protein sequence ID" value="CAI8034274.1"/>
    <property type="molecule type" value="Genomic_DNA"/>
</dbReference>
<keyword evidence="2" id="KW-1185">Reference proteome</keyword>
<gene>
    <name evidence="1" type="ORF">GBAR_LOCUS19315</name>
</gene>
<dbReference type="AlphaFoldDB" id="A0AA35SRC8"/>
<organism evidence="1 2">
    <name type="scientific">Geodia barretti</name>
    <name type="common">Barrett's horny sponge</name>
    <dbReference type="NCBI Taxonomy" id="519541"/>
    <lineage>
        <taxon>Eukaryota</taxon>
        <taxon>Metazoa</taxon>
        <taxon>Porifera</taxon>
        <taxon>Demospongiae</taxon>
        <taxon>Heteroscleromorpha</taxon>
        <taxon>Tetractinellida</taxon>
        <taxon>Astrophorina</taxon>
        <taxon>Geodiidae</taxon>
        <taxon>Geodia</taxon>
    </lineage>
</organism>
<sequence length="227" mass="25445">TQELLPLTSAQCNLLTSVNPGGSSLYQGLTEPFKTNPNVKIDLLLAEMAVRFTGQRDTVESAHWHFRSQLQRHIPIELECAQAMVEIYPDLPAQMTQKYGVLLEGFSEEASVLKLSGPQSGVDEGRRMIDNVIASFQKSVECIQFPYEKYQASLRKRIKSEGISVWILPSPGSPHEVIIYSFSSEIREKALKIVRSKPNMRCIPFNVSCSSNEIPLEEVEVEFAVSI</sequence>